<dbReference type="RefSeq" id="WP_345235313.1">
    <property type="nucleotide sequence ID" value="NZ_BAABGZ010000015.1"/>
</dbReference>
<comment type="caution">
    <text evidence="1">The sequence shown here is derived from an EMBL/GenBank/DDBJ whole genome shotgun (WGS) entry which is preliminary data.</text>
</comment>
<reference evidence="2" key="1">
    <citation type="journal article" date="2019" name="Int. J. Syst. Evol. Microbiol.">
        <title>The Global Catalogue of Microorganisms (GCM) 10K type strain sequencing project: providing services to taxonomists for standard genome sequencing and annotation.</title>
        <authorList>
            <consortium name="The Broad Institute Genomics Platform"/>
            <consortium name="The Broad Institute Genome Sequencing Center for Infectious Disease"/>
            <person name="Wu L."/>
            <person name="Ma J."/>
        </authorList>
    </citation>
    <scope>NUCLEOTIDE SEQUENCE [LARGE SCALE GENOMIC DNA]</scope>
    <source>
        <strain evidence="2">JCM 17923</strain>
    </source>
</reference>
<dbReference type="EMBL" id="BAABGZ010000015">
    <property type="protein sequence ID" value="GAA4353778.1"/>
    <property type="molecule type" value="Genomic_DNA"/>
</dbReference>
<name>A0ABP8I8R3_9BACT</name>
<dbReference type="Proteomes" id="UP001501153">
    <property type="component" value="Unassembled WGS sequence"/>
</dbReference>
<accession>A0ABP8I8R3</accession>
<gene>
    <name evidence="1" type="ORF">GCM10023185_14690</name>
</gene>
<sequence length="111" mass="12921">MPKEKYPMTHEQYNGLLIGHIDEVKDAFRERQRQLDKFGPQNRTPTEWFLILSEEVGEAAKECVEMQFDDANHPHADPDRYYKELTEVVAVGLAAMQNYNQRKRAAKAAQQ</sequence>
<evidence type="ECO:0000313" key="2">
    <source>
        <dbReference type="Proteomes" id="UP001501153"/>
    </source>
</evidence>
<evidence type="ECO:0000313" key="1">
    <source>
        <dbReference type="EMBL" id="GAA4353778.1"/>
    </source>
</evidence>
<dbReference type="SUPFAM" id="SSF101386">
    <property type="entry name" value="all-alpha NTP pyrophosphatases"/>
    <property type="match status" value="1"/>
</dbReference>
<protein>
    <submittedName>
        <fullName evidence="1">Uncharacterized protein</fullName>
    </submittedName>
</protein>
<organism evidence="1 2">
    <name type="scientific">Hymenobacter saemangeumensis</name>
    <dbReference type="NCBI Taxonomy" id="1084522"/>
    <lineage>
        <taxon>Bacteria</taxon>
        <taxon>Pseudomonadati</taxon>
        <taxon>Bacteroidota</taxon>
        <taxon>Cytophagia</taxon>
        <taxon>Cytophagales</taxon>
        <taxon>Hymenobacteraceae</taxon>
        <taxon>Hymenobacter</taxon>
    </lineage>
</organism>
<keyword evidence="2" id="KW-1185">Reference proteome</keyword>
<proteinExistence type="predicted"/>